<keyword evidence="1" id="KW-0245">EGF-like domain</keyword>
<feature type="region of interest" description="Disordered" evidence="2">
    <location>
        <begin position="3429"/>
        <end position="3519"/>
    </location>
</feature>
<dbReference type="PROSITE" id="PS01248">
    <property type="entry name" value="EGF_LAM_1"/>
    <property type="match status" value="2"/>
</dbReference>
<feature type="compositionally biased region" description="Low complexity" evidence="2">
    <location>
        <begin position="3500"/>
        <end position="3510"/>
    </location>
</feature>
<keyword evidence="3" id="KW-0812">Transmembrane</keyword>
<dbReference type="InterPro" id="IPR001190">
    <property type="entry name" value="SRCR"/>
</dbReference>
<dbReference type="GeneID" id="14870290"/>
<evidence type="ECO:0000256" key="3">
    <source>
        <dbReference type="SAM" id="Phobius"/>
    </source>
</evidence>
<dbReference type="PROSITE" id="PS00022">
    <property type="entry name" value="EGF_1"/>
    <property type="match status" value="3"/>
</dbReference>
<gene>
    <name evidence="6" type="ORF">DFA_04136</name>
</gene>
<feature type="disulfide bond" evidence="1">
    <location>
        <begin position="1621"/>
        <end position="1630"/>
    </location>
</feature>
<feature type="domain" description="EGF-like" evidence="4">
    <location>
        <begin position="1646"/>
        <end position="1682"/>
    </location>
</feature>
<dbReference type="PROSITE" id="PS50287">
    <property type="entry name" value="SRCR_2"/>
    <property type="match status" value="1"/>
</dbReference>
<evidence type="ECO:0000256" key="2">
    <source>
        <dbReference type="SAM" id="MobiDB-lite"/>
    </source>
</evidence>
<dbReference type="OMA" id="NCTIGVH"/>
<sequence>MINNNNISLSSSSFRSIQPLGYLLLIASIISVVLGAAPVTTDKSCPYQPLPTSFDSYNYLGFNQDFHIQDTFYYDFLSFIKDITFNITVPSAFRFYVAPHTVDVDIWLYHSDPSNKTPVTHSTDSTPGLDETVFATLAPGSYKLRLLFFKAASGSKMACPTLTIEAAISPVATVNTNVAATVCPASQNQFPTLTFDVSSGIYRYDSDVNDAATVFNFVDQQATGKANNLTYVKGYNFTLPSDVIATDKWGVEVTIGSHFLTGGSVGVMIVNQNMTIPPIQTGLSACLQNDGCIIGQHITKGHSTLKSVLIPGDYTLWIYDQTQEKDFTLSGACTIFSLAIDIESAHETETFLNCDSYNLPTSFDDPGFIDDGGYLYFADNVFLDLLTGSDIVNFTIDTPSYIRVYIPEHRVDIDVEILDSSDGSIVTSSFKWGGEEDITAQLTPGKYAIKVMFFGNNIDTFCDTFYIEIGIAPTTDYTTLNYCNGITANVLPDVSGMSTLNAAGEYYFNGTQFYQMFSGQSNPVTIVSQTFNLTQVSYFYAAAGFNFILGDIRLSVTLDNQDDDGDEQTVVYDGDHSRNLNQLVLTLEPGNYTFLVTTASTSKNSTYFPPCVPFSLNVSIESAEDDDPCWGTANYFPTSLNVPAYLGTSTSIQITDTFLVPPVKLIVAPAWTTTFTVSVDSYFRAYSQQDSIDVDLTLNENGKRVVWSNQFNGDESIEYVLTKGKNYTLVTSFYKWPLYPSSDCYTYTAQLSIAPQSEKPKDVCNPAVLPPLNWIPNASATVFDQTGDFMFTQNTTQFSTQLPFSVTKQNALFRAIITFDFVWNDVMIALFQADGTLVISGTTFYNKVDILPTLLSQGNYYLRVYEPFKPSSGKFNINTCVEFTLRVALQLADDASTNQDTIVCQSLLFPQTFNSIGYLSTLTGQQLYFQQTVLADVQNAKDNVQFTLTTKSLVRIYIPVHSSLDIDLVLANAATGKTISSSRTTGEEITYNLLSPGTYLIKFTYYGLNGPLPKVEDCVDFPIFISIVPTSTLDAVPSITQQCDASATDLPDFINGNQLYSGTFMRSLAVTQQPQSMVFTINQTGLFTTTVQYNDAVASLAIKLNSTIIVNGISTVKYYHALYDGGQAYINEVLPAGKYQLNVYDPYSSVSPYNNVQCATYTLGYFLNTSTPAGQTCSTTNVLPSSLNSNSATPYGGPQNSVNGEILFMNDHFYLSNAADKKHNYITFNVPKEPVYMRLYASPDPNNDIDFHLYTNGSDPNSLIYSSFSNQAEESSLWLLQPQSTPYTLDVMFFRVNKKSPCNYFHFELAIETVTHITNDLLCPNPLPNEVDQVPPESIEFPYGQDVTLGSDTYLFTYARIQNNLRPGSNVFRYRMSLEVSAPLVLYAEVGYDYLDNDFALSLSTHNVDGSTTLVTTGQKGLPTSTDSAYNFLNMIQVNLTTGNYFLDINEDLSQSPMIVNSSICHFFSFHIIAESTVDGIAPRILGILPPSGFNLNPALPLILNVRFSEPIGYNLAQNLLDYINNLNAVYLKTDKIGILVQPNSAQIKKKDKTTLVVTFFPVNASAFYTLNVDASQFSTLNGVKFAQENSSALHIYNMFQCDCSGHGTCISANNDWSCVCTDPWAGSDCSKCKNGYHGAGNTCIQNTQCQADSCNGNGKCNDQDGFPECTCNLGFTTTDPTELCGSCDYGYYGYPNCSMSSEDEGTLCIAPLMPSSLSTIEYLTYNNRLHIQDNYYIDMDSGSHTIFIQITQPSVMRVYSEPHKVDIDLWLYSLNPDGSYAQNVDRGITFGHEEVMLDTLPVGNYALVFKYYLWDRSITIDCETFNMELQIDTTADLAEDMANWSDICDHPGNMTEIPAYFVLNKPYSSHSTATYTLPYSGTGAQGIYLWNTTFTVQPPQVGQVGLLNAAIGYQFLQGELAIVLQSGIGQPKCKGGDQTGVTGCVFGDNEINRNVLNAVLQPGNYTLFIYAPAQMYVMDCAAFDLNIDISFVNDDEDYFNCDGELLPSSFDNSQFLRNGYLHVQDLYYMDQTHYTVSFTLATTSYVRIAADQEGATITLSLYDPVANQTYVKQGMVFVAMAQGQFVLTVSTDYVASSINFCPLMNMEIEIEPSPLVATTSCPADGRDRVPLIPNVHVPFTFESTLNPRNTYYSFMKQTTAVAQYSFSLSGVTNFYTAVASDFLRSDLRVNLYRRLIGGQYTLFISGFHDYNYNFIDANLDPGSYLLKIERPNFYYNATGLPNCTPFEFEFSLVPLSKVALCAGERIPQTLNSVRFLGLEGFMHYESSNFIVPPSNGTMFSFQNIPFTVQQASIMRVYTSPNAIDIDIKLVDPNNVVVATGSNGLNGEESFITALKPNVGYTLQIQFWRWSSKIAVCNNFNMEIAIGPNQTASDQSICTGGQNLWPQDLPSTLPPVYWFSSMDSNTPLAFQQSVALLQSHGMPFKLNNPANFHAEVGFDFLTGDLSLKLVNTNTKKVIYGDVRPNRNTLDVQALPSGTYTLYIYEPYTALPSIMGCSSFNFELLIDQTSAAINQTDGFYHYIPQSLDTYSYLKYNGAVHLQGEYLMYDDVPAHNTVQFTLKYPSLVRVQAVVLPSEEADIYTEVISPRISISTQTDVYGSALVVLQPGLYTITIGEAFTSFPLPSAVDLEIAIQSTDRVTKDLNGLPSAFPPTCPTTVLPTIVVSPLTNSYMYNDQQTIAYTDIVKGGIVQTIEFTILVPSLVYVQIGYQFITADLDVQITSSNSYIFGRSNRNVNEINAILEPGTYTIQITNPIAFVNQFDAHCTPYHLIVNIRDASQANNHIDCSTLDPLPTDLNSNGSIPYGGPIDGSGTLTMYSPNFLIPLQPVQNVTFFIGEPTLISVYTSEQLAASIDYQVVNPITQQIQPVLYTLGIQNNNQRSALFFANASTSGDTSMVLSMMFSGKLKDNCPNYAMQVAMLPLSLVMKDFTCPSNFNPSLPSSPKINGQGYSSDYLVSSIPGYTLSPNATDNTTTGWKYSIPFTLTRVSHVEAMFSFNSIVNNFIIQIAQVPTSGASGNPHVIGTGQWSSQYTSGTTTLTQSLINNRLNAGQYVLTITHPPMTSFVGASIYGDLCFPFIYSLLILDAQTVYAGQVSPASGYNLSPLKNLPIQLAFSEPFNGKNGQPVTCSNGNNIIQQAFVLLDLNNNVNTIFATSASCSSSDGLTWSITFANSSLASNGDYLLQLRNGYIFDTNGNAAVLPPQHQYSMIDTSCSGAGKFSGSQCICQQEYTGVVCGTCAVGYTDVNPVPGTPTCVVDQCHINTCGCDPTITQYCVPIGQCAPTEAGFECSCPPAYNGTQCDKCSFGYTGYPYCKATYDCGGCGKGSCDQHVGTCSCPSNFQGDHCESCAPGYNGSDCKKDGSGAIIALEVIASIVAGAIVIGGAVWYVRHRFRAGVARYKMLPKFEIEDDDDRGSSSKFPGLYDSGDEEENDNQSSNYYSINNNNSSNNKKSTEKKPKQHVFSFKEQSTSIMDDSDEDNNNNNNQTNTFNDKTKSLFDI</sequence>
<feature type="transmembrane region" description="Helical" evidence="3">
    <location>
        <begin position="3385"/>
        <end position="3408"/>
    </location>
</feature>
<keyword evidence="1" id="KW-1015">Disulfide bond</keyword>
<dbReference type="InterPro" id="IPR052108">
    <property type="entry name" value="MEGF/SIB"/>
</dbReference>
<evidence type="ECO:0000256" key="1">
    <source>
        <dbReference type="PROSITE-ProRule" id="PRU00076"/>
    </source>
</evidence>
<keyword evidence="3" id="KW-1133">Transmembrane helix</keyword>
<dbReference type="Gene3D" id="2.60.120.380">
    <property type="match status" value="1"/>
</dbReference>
<dbReference type="SMART" id="SM00180">
    <property type="entry name" value="EGF_Lam"/>
    <property type="match status" value="4"/>
</dbReference>
<keyword evidence="3" id="KW-0472">Membrane</keyword>
<keyword evidence="7" id="KW-1185">Reference proteome</keyword>
<feature type="domain" description="EGF-like" evidence="4">
    <location>
        <begin position="1598"/>
        <end position="1631"/>
    </location>
</feature>
<evidence type="ECO:0000313" key="7">
    <source>
        <dbReference type="Proteomes" id="UP000007797"/>
    </source>
</evidence>
<evidence type="ECO:0000259" key="4">
    <source>
        <dbReference type="PROSITE" id="PS50026"/>
    </source>
</evidence>
<dbReference type="SMART" id="SM00181">
    <property type="entry name" value="EGF"/>
    <property type="match status" value="5"/>
</dbReference>
<feature type="compositionally biased region" description="Low complexity" evidence="2">
    <location>
        <begin position="3453"/>
        <end position="3470"/>
    </location>
</feature>
<comment type="caution">
    <text evidence="1">Lacks conserved residue(s) required for the propagation of feature annotation.</text>
</comment>
<protein>
    <recommendedName>
        <fullName evidence="8">EGF-like domain-containing protein</fullName>
    </recommendedName>
</protein>
<dbReference type="PANTHER" id="PTHR24035">
    <property type="entry name" value="MULTIPLE EPIDERMAL GROWTH FACTOR-LIKE DOMAINS PROTEIN"/>
    <property type="match status" value="1"/>
</dbReference>
<dbReference type="Pfam" id="PF00053">
    <property type="entry name" value="EGF_laminin"/>
    <property type="match status" value="2"/>
</dbReference>
<dbReference type="STRING" id="1054147.F4Q1E0"/>
<dbReference type="EMBL" id="GL883018">
    <property type="protein sequence ID" value="EGG18641.1"/>
    <property type="molecule type" value="Genomic_DNA"/>
</dbReference>
<dbReference type="RefSeq" id="XP_004366545.1">
    <property type="nucleotide sequence ID" value="XM_004366488.1"/>
</dbReference>
<dbReference type="CDD" id="cd00055">
    <property type="entry name" value="EGF_Lam"/>
    <property type="match status" value="3"/>
</dbReference>
<accession>F4Q1E0</accession>
<evidence type="ECO:0000259" key="5">
    <source>
        <dbReference type="PROSITE" id="PS50287"/>
    </source>
</evidence>
<dbReference type="OrthoDB" id="18487at2759"/>
<feature type="disulfide bond" evidence="1">
    <location>
        <begin position="3311"/>
        <end position="3320"/>
    </location>
</feature>
<evidence type="ECO:0008006" key="8">
    <source>
        <dbReference type="Google" id="ProtNLM"/>
    </source>
</evidence>
<feature type="domain" description="EGF-like" evidence="4">
    <location>
        <begin position="3282"/>
        <end position="3321"/>
    </location>
</feature>
<evidence type="ECO:0000313" key="6">
    <source>
        <dbReference type="EMBL" id="EGG18641.1"/>
    </source>
</evidence>
<organism evidence="6 7">
    <name type="scientific">Cavenderia fasciculata</name>
    <name type="common">Slime mold</name>
    <name type="synonym">Dictyostelium fasciculatum</name>
    <dbReference type="NCBI Taxonomy" id="261658"/>
    <lineage>
        <taxon>Eukaryota</taxon>
        <taxon>Amoebozoa</taxon>
        <taxon>Evosea</taxon>
        <taxon>Eumycetozoa</taxon>
        <taxon>Dictyostelia</taxon>
        <taxon>Acytosteliales</taxon>
        <taxon>Cavenderiaceae</taxon>
        <taxon>Cavenderia</taxon>
    </lineage>
</organism>
<feature type="domain" description="SRCR" evidence="5">
    <location>
        <begin position="1594"/>
        <end position="1710"/>
    </location>
</feature>
<reference evidence="7" key="1">
    <citation type="journal article" date="2011" name="Genome Res.">
        <title>Phylogeny-wide analysis of social amoeba genomes highlights ancient origins for complex intercellular communication.</title>
        <authorList>
            <person name="Heidel A.J."/>
            <person name="Lawal H.M."/>
            <person name="Felder M."/>
            <person name="Schilde C."/>
            <person name="Helps N.R."/>
            <person name="Tunggal B."/>
            <person name="Rivero F."/>
            <person name="John U."/>
            <person name="Schleicher M."/>
            <person name="Eichinger L."/>
            <person name="Platzer M."/>
            <person name="Noegel A.A."/>
            <person name="Schaap P."/>
            <person name="Gloeckner G."/>
        </authorList>
    </citation>
    <scope>NUCLEOTIDE SEQUENCE [LARGE SCALE GENOMIC DNA]</scope>
    <source>
        <strain evidence="7">SH3</strain>
    </source>
</reference>
<proteinExistence type="predicted"/>
<dbReference type="KEGG" id="dfa:DFA_04136"/>
<dbReference type="InterPro" id="IPR000742">
    <property type="entry name" value="EGF"/>
</dbReference>
<dbReference type="PROSITE" id="PS50026">
    <property type="entry name" value="EGF_3"/>
    <property type="match status" value="3"/>
</dbReference>
<dbReference type="InterPro" id="IPR002049">
    <property type="entry name" value="LE_dom"/>
</dbReference>
<name>F4Q1E0_CACFS</name>
<dbReference type="GO" id="GO:0016020">
    <property type="term" value="C:membrane"/>
    <property type="evidence" value="ECO:0007669"/>
    <property type="project" value="InterPro"/>
</dbReference>
<dbReference type="Proteomes" id="UP000007797">
    <property type="component" value="Unassembled WGS sequence"/>
</dbReference>
<feature type="transmembrane region" description="Helical" evidence="3">
    <location>
        <begin position="20"/>
        <end position="39"/>
    </location>
</feature>
<dbReference type="PANTHER" id="PTHR24035:SF109">
    <property type="entry name" value="PROTEIN DRAPER"/>
    <property type="match status" value="1"/>
</dbReference>